<dbReference type="CDD" id="cd09272">
    <property type="entry name" value="RNase_HI_RT_Ty1"/>
    <property type="match status" value="1"/>
</dbReference>
<evidence type="ECO:0000313" key="2">
    <source>
        <dbReference type="Proteomes" id="UP000233837"/>
    </source>
</evidence>
<dbReference type="PANTHER" id="PTHR11439:SF461">
    <property type="entry name" value="OS10G0432200 PROTEIN"/>
    <property type="match status" value="1"/>
</dbReference>
<dbReference type="EMBL" id="KZ504912">
    <property type="protein sequence ID" value="PKU60912.1"/>
    <property type="molecule type" value="Genomic_DNA"/>
</dbReference>
<gene>
    <name evidence="1" type="ORF">MA16_Dca027758</name>
</gene>
<dbReference type="STRING" id="906689.A0A2I0VBW6"/>
<dbReference type="AlphaFoldDB" id="A0A2I0VBW6"/>
<protein>
    <submittedName>
        <fullName evidence="1">Putative mitochondrial protein</fullName>
    </submittedName>
</protein>
<reference evidence="1 2" key="2">
    <citation type="journal article" date="2017" name="Nature">
        <title>The Apostasia genome and the evolution of orchids.</title>
        <authorList>
            <person name="Zhang G.Q."/>
            <person name="Liu K.W."/>
            <person name="Li Z."/>
            <person name="Lohaus R."/>
            <person name="Hsiao Y.Y."/>
            <person name="Niu S.C."/>
            <person name="Wang J.Y."/>
            <person name="Lin Y.C."/>
            <person name="Xu Q."/>
            <person name="Chen L.J."/>
            <person name="Yoshida K."/>
            <person name="Fujiwara S."/>
            <person name="Wang Z.W."/>
            <person name="Zhang Y.Q."/>
            <person name="Mitsuda N."/>
            <person name="Wang M."/>
            <person name="Liu G.H."/>
            <person name="Pecoraro L."/>
            <person name="Huang H.X."/>
            <person name="Xiao X.J."/>
            <person name="Lin M."/>
            <person name="Wu X.Y."/>
            <person name="Wu W.L."/>
            <person name="Chen Y.Y."/>
            <person name="Chang S.B."/>
            <person name="Sakamoto S."/>
            <person name="Ohme-Takagi M."/>
            <person name="Yagi M."/>
            <person name="Zeng S.J."/>
            <person name="Shen C.Y."/>
            <person name="Yeh C.M."/>
            <person name="Luo Y.B."/>
            <person name="Tsai W.C."/>
            <person name="Van de Peer Y."/>
            <person name="Liu Z.J."/>
        </authorList>
    </citation>
    <scope>NUCLEOTIDE SEQUENCE [LARGE SCALE GENOMIC DNA]</scope>
    <source>
        <tissue evidence="1">The whole plant</tissue>
    </source>
</reference>
<accession>A0A2I0VBW6</accession>
<keyword evidence="2" id="KW-1185">Reference proteome</keyword>
<proteinExistence type="predicted"/>
<sequence length="123" mass="13823">MYIKGTLDFGLPIIKSDLQIRTFSDADWADDLVSRRSTTGHCTFLGQTLISWAVKKKSIVARSSIKSEYRALAATTADVIWIKHLLTDFNIIQSSPSDLFATIRRLLLSQTIPFFTQVVSTLK</sequence>
<name>A0A2I0VBW6_9ASPA</name>
<reference evidence="1 2" key="1">
    <citation type="journal article" date="2016" name="Sci. Rep.">
        <title>The Dendrobium catenatum Lindl. genome sequence provides insights into polysaccharide synthase, floral development and adaptive evolution.</title>
        <authorList>
            <person name="Zhang G.Q."/>
            <person name="Xu Q."/>
            <person name="Bian C."/>
            <person name="Tsai W.C."/>
            <person name="Yeh C.M."/>
            <person name="Liu K.W."/>
            <person name="Yoshida K."/>
            <person name="Zhang L.S."/>
            <person name="Chang S.B."/>
            <person name="Chen F."/>
            <person name="Shi Y."/>
            <person name="Su Y.Y."/>
            <person name="Zhang Y.Q."/>
            <person name="Chen L.J."/>
            <person name="Yin Y."/>
            <person name="Lin M."/>
            <person name="Huang H."/>
            <person name="Deng H."/>
            <person name="Wang Z.W."/>
            <person name="Zhu S.L."/>
            <person name="Zhao X."/>
            <person name="Deng C."/>
            <person name="Niu S.C."/>
            <person name="Huang J."/>
            <person name="Wang M."/>
            <person name="Liu G.H."/>
            <person name="Yang H.J."/>
            <person name="Xiao X.J."/>
            <person name="Hsiao Y.Y."/>
            <person name="Wu W.L."/>
            <person name="Chen Y.Y."/>
            <person name="Mitsuda N."/>
            <person name="Ohme-Takagi M."/>
            <person name="Luo Y.B."/>
            <person name="Van de Peer Y."/>
            <person name="Liu Z.J."/>
        </authorList>
    </citation>
    <scope>NUCLEOTIDE SEQUENCE [LARGE SCALE GENOMIC DNA]</scope>
    <source>
        <tissue evidence="1">The whole plant</tissue>
    </source>
</reference>
<dbReference type="PANTHER" id="PTHR11439">
    <property type="entry name" value="GAG-POL-RELATED RETROTRANSPOSON"/>
    <property type="match status" value="1"/>
</dbReference>
<evidence type="ECO:0000313" key="1">
    <source>
        <dbReference type="EMBL" id="PKU60912.1"/>
    </source>
</evidence>
<organism evidence="1 2">
    <name type="scientific">Dendrobium catenatum</name>
    <dbReference type="NCBI Taxonomy" id="906689"/>
    <lineage>
        <taxon>Eukaryota</taxon>
        <taxon>Viridiplantae</taxon>
        <taxon>Streptophyta</taxon>
        <taxon>Embryophyta</taxon>
        <taxon>Tracheophyta</taxon>
        <taxon>Spermatophyta</taxon>
        <taxon>Magnoliopsida</taxon>
        <taxon>Liliopsida</taxon>
        <taxon>Asparagales</taxon>
        <taxon>Orchidaceae</taxon>
        <taxon>Epidendroideae</taxon>
        <taxon>Malaxideae</taxon>
        <taxon>Dendrobiinae</taxon>
        <taxon>Dendrobium</taxon>
    </lineage>
</organism>
<dbReference type="Proteomes" id="UP000233837">
    <property type="component" value="Unassembled WGS sequence"/>
</dbReference>